<name>A0A0D6MJN2_9PROT</name>
<feature type="chain" id="PRO_5002308297" evidence="2">
    <location>
        <begin position="24"/>
        <end position="226"/>
    </location>
</feature>
<dbReference type="OrthoDB" id="481082at2"/>
<evidence type="ECO:0000313" key="3">
    <source>
        <dbReference type="EMBL" id="GAN53822.1"/>
    </source>
</evidence>
<evidence type="ECO:0000256" key="2">
    <source>
        <dbReference type="SAM" id="SignalP"/>
    </source>
</evidence>
<protein>
    <submittedName>
        <fullName evidence="3">Uncharacterized protein</fullName>
    </submittedName>
</protein>
<sequence>MRARHAFLCCATLLAATMSTARAAPCAFDLTSVPETKGVVSQTLADLDGRLRGVVLQNGTEIAFPESLPKTALDTAQVGHTIVARGLSAPSLALVSAVSIDGQCGASNIAPPVNMGAAVRLVAQGTVARTLYDISGAPIGALLRDRSVIWLPRTEGPRYAAWLAAGRPLFAAGAGVHTLGGQVIDASELGPDGAHVVDIDQSALPPGPAPGSPDYDEIGNNDTSRR</sequence>
<dbReference type="RefSeq" id="WP_048848161.1">
    <property type="nucleotide sequence ID" value="NZ_BALE01000011.1"/>
</dbReference>
<evidence type="ECO:0000313" key="4">
    <source>
        <dbReference type="Proteomes" id="UP000032679"/>
    </source>
</evidence>
<organism evidence="3 4">
    <name type="scientific">Tanticharoenia sakaeratensis NBRC 103193</name>
    <dbReference type="NCBI Taxonomy" id="1231623"/>
    <lineage>
        <taxon>Bacteria</taxon>
        <taxon>Pseudomonadati</taxon>
        <taxon>Pseudomonadota</taxon>
        <taxon>Alphaproteobacteria</taxon>
        <taxon>Acetobacterales</taxon>
        <taxon>Acetobacteraceae</taxon>
        <taxon>Tanticharoenia</taxon>
    </lineage>
</organism>
<feature type="region of interest" description="Disordered" evidence="1">
    <location>
        <begin position="198"/>
        <end position="226"/>
    </location>
</feature>
<dbReference type="AlphaFoldDB" id="A0A0D6MJN2"/>
<keyword evidence="4" id="KW-1185">Reference proteome</keyword>
<evidence type="ECO:0000256" key="1">
    <source>
        <dbReference type="SAM" id="MobiDB-lite"/>
    </source>
</evidence>
<proteinExistence type="predicted"/>
<reference evidence="3 4" key="1">
    <citation type="submission" date="2012-10" db="EMBL/GenBank/DDBJ databases">
        <title>Genome sequencing of Tanticharoenia sakaeratensis NBRC 103193.</title>
        <authorList>
            <person name="Azuma Y."/>
            <person name="Hadano H."/>
            <person name="Hirakawa H."/>
            <person name="Matsushita K."/>
        </authorList>
    </citation>
    <scope>NUCLEOTIDE SEQUENCE [LARGE SCALE GENOMIC DNA]</scope>
    <source>
        <strain evidence="3 4">NBRC 103193</strain>
    </source>
</reference>
<gene>
    <name evidence="3" type="ORF">Tasa_011_041</name>
</gene>
<feature type="signal peptide" evidence="2">
    <location>
        <begin position="1"/>
        <end position="23"/>
    </location>
</feature>
<comment type="caution">
    <text evidence="3">The sequence shown here is derived from an EMBL/GenBank/DDBJ whole genome shotgun (WGS) entry which is preliminary data.</text>
</comment>
<dbReference type="EMBL" id="BALE01000011">
    <property type="protein sequence ID" value="GAN53822.1"/>
    <property type="molecule type" value="Genomic_DNA"/>
</dbReference>
<accession>A0A0D6MJN2</accession>
<dbReference type="Proteomes" id="UP000032679">
    <property type="component" value="Unassembled WGS sequence"/>
</dbReference>
<keyword evidence="2" id="KW-0732">Signal</keyword>